<feature type="transmembrane region" description="Helical" evidence="1">
    <location>
        <begin position="344"/>
        <end position="364"/>
    </location>
</feature>
<feature type="transmembrane region" description="Helical" evidence="1">
    <location>
        <begin position="254"/>
        <end position="274"/>
    </location>
</feature>
<dbReference type="Proteomes" id="UP001050691">
    <property type="component" value="Unassembled WGS sequence"/>
</dbReference>
<protein>
    <submittedName>
        <fullName evidence="2">Uncharacterized protein</fullName>
    </submittedName>
</protein>
<evidence type="ECO:0000313" key="2">
    <source>
        <dbReference type="EMBL" id="GJJ06818.1"/>
    </source>
</evidence>
<keyword evidence="3" id="KW-1185">Reference proteome</keyword>
<comment type="caution">
    <text evidence="2">The sequence shown here is derived from an EMBL/GenBank/DDBJ whole genome shotgun (WGS) entry which is preliminary data.</text>
</comment>
<evidence type="ECO:0000256" key="1">
    <source>
        <dbReference type="SAM" id="Phobius"/>
    </source>
</evidence>
<proteinExistence type="predicted"/>
<feature type="transmembrane region" description="Helical" evidence="1">
    <location>
        <begin position="376"/>
        <end position="396"/>
    </location>
</feature>
<sequence>MWALRQYMTARDIVKRHKGLTMTHAFFSLMGGFVLVDREQNPAHVLIPGRWNFDYTDLRRLIKTALMADEVKARVETEVTASVKAFIITDRNTAKGWKKVYIKHCAGAATETITDTLTTVGLEVVSKYESFRAGCDDEELLENLLSAIMNAAAELLNRTSAIVVDIYGAEEIYQNATPSEIRLSLWGGLQRDLENKIRERLRNSPRGIQKTLKGDILDKSKQDSLAKSFALAQTTWFGVQCIARRTRDLPLTQLELMTCAYAILSAAIYLFWWYKPFRVDLPIMVQSEIPHKGREKDTFKLNLRDVTTLAKLLQGSVYDGIDFERRLRVPTFYSGFFQDPGNDFWNFFAEIATAAVFGGIHLFAWNYEFPTRTELWIWRVSALVIVGAPPVAFIPISIISTNTIQIPSTRISLSKIFLPILVVLYIIARLLILVLAIVSLRKLPVGTLTDVNWLTFIPHVD</sequence>
<keyword evidence="1" id="KW-1133">Transmembrane helix</keyword>
<dbReference type="AlphaFoldDB" id="A0AAV5A0T1"/>
<feature type="transmembrane region" description="Helical" evidence="1">
    <location>
        <begin position="416"/>
        <end position="438"/>
    </location>
</feature>
<name>A0AAV5A0T1_9AGAM</name>
<accession>A0AAV5A0T1</accession>
<keyword evidence="1" id="KW-0472">Membrane</keyword>
<dbReference type="EMBL" id="BPWL01000001">
    <property type="protein sequence ID" value="GJJ06818.1"/>
    <property type="molecule type" value="Genomic_DNA"/>
</dbReference>
<organism evidence="2 3">
    <name type="scientific">Clathrus columnatus</name>
    <dbReference type="NCBI Taxonomy" id="1419009"/>
    <lineage>
        <taxon>Eukaryota</taxon>
        <taxon>Fungi</taxon>
        <taxon>Dikarya</taxon>
        <taxon>Basidiomycota</taxon>
        <taxon>Agaricomycotina</taxon>
        <taxon>Agaricomycetes</taxon>
        <taxon>Phallomycetidae</taxon>
        <taxon>Phallales</taxon>
        <taxon>Clathraceae</taxon>
        <taxon>Clathrus</taxon>
    </lineage>
</organism>
<dbReference type="PANTHER" id="PTHR35043">
    <property type="entry name" value="TRANSCRIPTION FACTOR DOMAIN-CONTAINING PROTEIN"/>
    <property type="match status" value="1"/>
</dbReference>
<reference evidence="2" key="1">
    <citation type="submission" date="2021-10" db="EMBL/GenBank/DDBJ databases">
        <title>De novo Genome Assembly of Clathrus columnatus (Basidiomycota, Fungi) Using Illumina and Nanopore Sequence Data.</title>
        <authorList>
            <person name="Ogiso-Tanaka E."/>
            <person name="Itagaki H."/>
            <person name="Hosoya T."/>
            <person name="Hosaka K."/>
        </authorList>
    </citation>
    <scope>NUCLEOTIDE SEQUENCE</scope>
    <source>
        <strain evidence="2">MO-923</strain>
    </source>
</reference>
<dbReference type="PANTHER" id="PTHR35043:SF7">
    <property type="entry name" value="TRANSCRIPTION FACTOR DOMAIN-CONTAINING PROTEIN"/>
    <property type="match status" value="1"/>
</dbReference>
<evidence type="ECO:0000313" key="3">
    <source>
        <dbReference type="Proteomes" id="UP001050691"/>
    </source>
</evidence>
<gene>
    <name evidence="2" type="ORF">Clacol_001014</name>
</gene>
<keyword evidence="1" id="KW-0812">Transmembrane</keyword>